<dbReference type="Proteomes" id="UP000593577">
    <property type="component" value="Unassembled WGS sequence"/>
</dbReference>
<comment type="caution">
    <text evidence="1">The sequence shown here is derived from an EMBL/GenBank/DDBJ whole genome shotgun (WGS) entry which is preliminary data.</text>
</comment>
<name>A0A7J8YE54_GOSAI</name>
<proteinExistence type="predicted"/>
<keyword evidence="2" id="KW-1185">Reference proteome</keyword>
<accession>A0A7J8YE54</accession>
<dbReference type="AlphaFoldDB" id="A0A7J8YE54"/>
<reference evidence="1 2" key="1">
    <citation type="journal article" date="2019" name="Genome Biol. Evol.">
        <title>Insights into the evolution of the New World diploid cottons (Gossypium, subgenus Houzingenia) based on genome sequencing.</title>
        <authorList>
            <person name="Grover C.E."/>
            <person name="Arick M.A. 2nd"/>
            <person name="Thrash A."/>
            <person name="Conover J.L."/>
            <person name="Sanders W.S."/>
            <person name="Peterson D.G."/>
            <person name="Frelichowski J.E."/>
            <person name="Scheffler J.A."/>
            <person name="Scheffler B.E."/>
            <person name="Wendel J.F."/>
        </authorList>
    </citation>
    <scope>NUCLEOTIDE SEQUENCE [LARGE SCALE GENOMIC DNA]</scope>
    <source>
        <strain evidence="1">185</strain>
        <tissue evidence="1">Leaf</tissue>
    </source>
</reference>
<feature type="non-terminal residue" evidence="1">
    <location>
        <position position="433"/>
    </location>
</feature>
<organism evidence="1 2">
    <name type="scientific">Gossypium aridum</name>
    <name type="common">American cotton</name>
    <name type="synonym">Erioxylum aridum</name>
    <dbReference type="NCBI Taxonomy" id="34290"/>
    <lineage>
        <taxon>Eukaryota</taxon>
        <taxon>Viridiplantae</taxon>
        <taxon>Streptophyta</taxon>
        <taxon>Embryophyta</taxon>
        <taxon>Tracheophyta</taxon>
        <taxon>Spermatophyta</taxon>
        <taxon>Magnoliopsida</taxon>
        <taxon>eudicotyledons</taxon>
        <taxon>Gunneridae</taxon>
        <taxon>Pentapetalae</taxon>
        <taxon>rosids</taxon>
        <taxon>malvids</taxon>
        <taxon>Malvales</taxon>
        <taxon>Malvaceae</taxon>
        <taxon>Malvoideae</taxon>
        <taxon>Gossypium</taxon>
    </lineage>
</organism>
<evidence type="ECO:0000313" key="2">
    <source>
        <dbReference type="Proteomes" id="UP000593577"/>
    </source>
</evidence>
<dbReference type="EMBL" id="JABFAA010000012">
    <property type="protein sequence ID" value="MBA0697652.1"/>
    <property type="molecule type" value="Genomic_DNA"/>
</dbReference>
<evidence type="ECO:0008006" key="3">
    <source>
        <dbReference type="Google" id="ProtNLM"/>
    </source>
</evidence>
<protein>
    <recommendedName>
        <fullName evidence="3">DUF4283 domain-containing protein</fullName>
    </recommendedName>
</protein>
<gene>
    <name evidence="1" type="ORF">Goari_021185</name>
</gene>
<evidence type="ECO:0000313" key="1">
    <source>
        <dbReference type="EMBL" id="MBA0697652.1"/>
    </source>
</evidence>
<sequence length="433" mass="48091">EILSVVEFVVGASPASSNSCIGRATKKVRRRLDLPLDFDDPILDGNGRKLAKTIGDVMAELVDGILSITFLERVHKFIERKMIRTIVVKLLGRQIASNALLNKTTTLWNCNHHFQLMDLENDFYLAIGQTIGPILNVDENTNIAKMGCFARLVGSDGRDGAGMMWGTRIKVVMVVPINGFAGPSFTNGYRPIDDGSEMGQQDARGISFKTHGNDIPSNPLDDKKLRLKDPLMDVSLEMEGILHRTDQDLVIVPRDDEDSMLVEGSDVVGSFGTDNHPHFHNFVNEYKREFSLDLMGLFETRISSSRVNAIIGKLGFHNSFRIEAVGFAGVIWILWNNNIEVNVLDLHPQLSLAGFVFEPWILVRDFNSILENSEQTGGSSNTKVGCNPFRFTSSKLGEPPPEVWVEARATKTKFLEVPSNSGPKVSMVAYRVQ</sequence>